<feature type="chain" id="PRO_5032799547" description="SUEL-type lectin domain-containing protein" evidence="4">
    <location>
        <begin position="21"/>
        <end position="476"/>
    </location>
</feature>
<feature type="signal peptide" evidence="4">
    <location>
        <begin position="1"/>
        <end position="20"/>
    </location>
</feature>
<dbReference type="CDD" id="cd22823">
    <property type="entry name" value="Gal_Rha_Lectin"/>
    <property type="match status" value="1"/>
</dbReference>
<evidence type="ECO:0000313" key="6">
    <source>
        <dbReference type="EMBL" id="VDI31672.1"/>
    </source>
</evidence>
<organism evidence="6 7">
    <name type="scientific">Mytilus galloprovincialis</name>
    <name type="common">Mediterranean mussel</name>
    <dbReference type="NCBI Taxonomy" id="29158"/>
    <lineage>
        <taxon>Eukaryota</taxon>
        <taxon>Metazoa</taxon>
        <taxon>Spiralia</taxon>
        <taxon>Lophotrochozoa</taxon>
        <taxon>Mollusca</taxon>
        <taxon>Bivalvia</taxon>
        <taxon>Autobranchia</taxon>
        <taxon>Pteriomorphia</taxon>
        <taxon>Mytilida</taxon>
        <taxon>Mytiloidea</taxon>
        <taxon>Mytilidae</taxon>
        <taxon>Mytilinae</taxon>
        <taxon>Mytilus</taxon>
    </lineage>
</organism>
<dbReference type="CDD" id="cd00112">
    <property type="entry name" value="LDLa"/>
    <property type="match status" value="1"/>
</dbReference>
<comment type="caution">
    <text evidence="2">Lacks conserved residue(s) required for the propagation of feature annotation.</text>
</comment>
<keyword evidence="7" id="KW-1185">Reference proteome</keyword>
<dbReference type="EMBL" id="UYJE01004815">
    <property type="protein sequence ID" value="VDI31672.1"/>
    <property type="molecule type" value="Genomic_DNA"/>
</dbReference>
<dbReference type="InterPro" id="IPR043159">
    <property type="entry name" value="Lectin_gal-bd_sf"/>
</dbReference>
<evidence type="ECO:0000256" key="2">
    <source>
        <dbReference type="PROSITE-ProRule" id="PRU00124"/>
    </source>
</evidence>
<dbReference type="PROSITE" id="PS50068">
    <property type="entry name" value="LDLRA_2"/>
    <property type="match status" value="1"/>
</dbReference>
<keyword evidence="4" id="KW-0732">Signal</keyword>
<reference evidence="6" key="1">
    <citation type="submission" date="2018-11" db="EMBL/GenBank/DDBJ databases">
        <authorList>
            <person name="Alioto T."/>
            <person name="Alioto T."/>
        </authorList>
    </citation>
    <scope>NUCLEOTIDE SEQUENCE</scope>
</reference>
<evidence type="ECO:0000259" key="5">
    <source>
        <dbReference type="PROSITE" id="PS50228"/>
    </source>
</evidence>
<dbReference type="InterPro" id="IPR002172">
    <property type="entry name" value="LDrepeatLR_classA_rpt"/>
</dbReference>
<dbReference type="GO" id="GO:0030246">
    <property type="term" value="F:carbohydrate binding"/>
    <property type="evidence" value="ECO:0007669"/>
    <property type="project" value="InterPro"/>
</dbReference>
<dbReference type="Proteomes" id="UP000596742">
    <property type="component" value="Unassembled WGS sequence"/>
</dbReference>
<keyword evidence="1 2" id="KW-1015">Disulfide bond</keyword>
<dbReference type="InterPro" id="IPR000922">
    <property type="entry name" value="Lectin_gal-bd_dom"/>
</dbReference>
<feature type="domain" description="SUEL-type lectin" evidence="5">
    <location>
        <begin position="120"/>
        <end position="207"/>
    </location>
</feature>
<dbReference type="SUPFAM" id="SSF57424">
    <property type="entry name" value="LDL receptor-like module"/>
    <property type="match status" value="1"/>
</dbReference>
<dbReference type="Gene3D" id="4.10.400.10">
    <property type="entry name" value="Low-density Lipoprotein Receptor"/>
    <property type="match status" value="1"/>
</dbReference>
<dbReference type="PROSITE" id="PS50228">
    <property type="entry name" value="SUEL_LECTIN"/>
    <property type="match status" value="3"/>
</dbReference>
<feature type="domain" description="SUEL-type lectin" evidence="5">
    <location>
        <begin position="387"/>
        <end position="473"/>
    </location>
</feature>
<feature type="disulfide bond" evidence="2">
    <location>
        <begin position="338"/>
        <end position="353"/>
    </location>
</feature>
<dbReference type="AlphaFoldDB" id="A0A8B6EBE1"/>
<comment type="caution">
    <text evidence="6">The sequence shown here is derived from an EMBL/GenBank/DDBJ whole genome shotgun (WGS) entry which is preliminary data.</text>
</comment>
<gene>
    <name evidence="6" type="ORF">MGAL_10B065537</name>
</gene>
<evidence type="ECO:0000313" key="7">
    <source>
        <dbReference type="Proteomes" id="UP000596742"/>
    </source>
</evidence>
<accession>A0A8B6EBE1</accession>
<evidence type="ECO:0000256" key="1">
    <source>
        <dbReference type="ARBA" id="ARBA00023157"/>
    </source>
</evidence>
<dbReference type="PANTHER" id="PTHR46780">
    <property type="entry name" value="PROTEIN EVA-1"/>
    <property type="match status" value="1"/>
</dbReference>
<feature type="region of interest" description="Disordered" evidence="3">
    <location>
        <begin position="341"/>
        <end position="377"/>
    </location>
</feature>
<feature type="domain" description="SUEL-type lectin" evidence="5">
    <location>
        <begin position="27"/>
        <end position="112"/>
    </location>
</feature>
<dbReference type="Pfam" id="PF02140">
    <property type="entry name" value="SUEL_Lectin"/>
    <property type="match status" value="3"/>
</dbReference>
<name>A0A8B6EBE1_MYTGA</name>
<protein>
    <recommendedName>
        <fullName evidence="5">SUEL-type lectin domain-containing protein</fullName>
    </recommendedName>
</protein>
<evidence type="ECO:0000256" key="4">
    <source>
        <dbReference type="SAM" id="SignalP"/>
    </source>
</evidence>
<dbReference type="Pfam" id="PF00057">
    <property type="entry name" value="Ldl_recept_a"/>
    <property type="match status" value="1"/>
</dbReference>
<proteinExistence type="predicted"/>
<dbReference type="OrthoDB" id="6059378at2759"/>
<dbReference type="Gene3D" id="2.60.120.740">
    <property type="match status" value="4"/>
</dbReference>
<dbReference type="SMART" id="SM00192">
    <property type="entry name" value="LDLa"/>
    <property type="match status" value="1"/>
</dbReference>
<evidence type="ECO:0000256" key="3">
    <source>
        <dbReference type="SAM" id="MobiDB-lite"/>
    </source>
</evidence>
<dbReference type="InterPro" id="IPR036055">
    <property type="entry name" value="LDL_receptor-like_sf"/>
</dbReference>
<sequence>MDYRFEIVCIFLLQTMIMASQDVTKVICENEKSTIDCNGREIVIVDAYFGRRDGTTCLKAGQKSESCETGAKSAVTQKCFRRQSCYLEAKSSTFGTECTNTANYLSVTYRCKDYPTSLVICQNYQAKLICPQNQQIQITKGFFGRSNKVTCFIGNVGNTKCSASGVQQKLRTLCNGKRECSLSAGGNMFGNPCPGITKYLELQYKCVSIKLAPSPVIANKDQPRWKMLTFCKTPDFKLRCYKKYGRVIEVVRVMHGKTNLGTCTKGNTATCESVLSKLRRQCDDTHICPIKPASFGLVDLCHDKSKYLKITYKCKIGCSRSQFECRSDRTCKPDSFKCNGKRECSDGSDEDNCFSTTTTQPPAPPQQPQQPSNIPAEDDEDVMNIHICIDDDPTLKCDKTKNAVIDVKQATYGRNSVRTCPMGNIGTTSCGPVNILPDVKKSCNGKQACSIYAPAKDPCMGTTKYFKIRYSCIKRN</sequence>